<feature type="transmembrane region" description="Helical" evidence="1">
    <location>
        <begin position="56"/>
        <end position="73"/>
    </location>
</feature>
<feature type="transmembrane region" description="Helical" evidence="1">
    <location>
        <begin position="30"/>
        <end position="50"/>
    </location>
</feature>
<gene>
    <name evidence="2" type="ORF">CWR48_04890</name>
</gene>
<accession>A0A3D8PVG8</accession>
<reference evidence="3" key="1">
    <citation type="submission" date="2017-11" db="EMBL/GenBank/DDBJ databases">
        <authorList>
            <person name="Zhu W."/>
        </authorList>
    </citation>
    <scope>NUCLEOTIDE SEQUENCE [LARGE SCALE GENOMIC DNA]</scope>
    <source>
        <strain evidence="3">CAU 1183</strain>
    </source>
</reference>
<protein>
    <submittedName>
        <fullName evidence="2">Uncharacterized protein</fullName>
    </submittedName>
</protein>
<keyword evidence="1" id="KW-1133">Transmembrane helix</keyword>
<feature type="transmembrane region" description="Helical" evidence="1">
    <location>
        <begin position="6"/>
        <end position="23"/>
    </location>
</feature>
<keyword evidence="3" id="KW-1185">Reference proteome</keyword>
<proteinExistence type="predicted"/>
<keyword evidence="1" id="KW-0472">Membrane</keyword>
<dbReference type="AlphaFoldDB" id="A0A3D8PVG8"/>
<evidence type="ECO:0000313" key="2">
    <source>
        <dbReference type="EMBL" id="RDW20063.1"/>
    </source>
</evidence>
<comment type="caution">
    <text evidence="2">The sequence shown here is derived from an EMBL/GenBank/DDBJ whole genome shotgun (WGS) entry which is preliminary data.</text>
</comment>
<name>A0A3D8PVG8_9BACI</name>
<organism evidence="2 3">
    <name type="scientific">Oceanobacillus arenosus</name>
    <dbReference type="NCBI Taxonomy" id="1229153"/>
    <lineage>
        <taxon>Bacteria</taxon>
        <taxon>Bacillati</taxon>
        <taxon>Bacillota</taxon>
        <taxon>Bacilli</taxon>
        <taxon>Bacillales</taxon>
        <taxon>Bacillaceae</taxon>
        <taxon>Oceanobacillus</taxon>
    </lineage>
</organism>
<dbReference type="Proteomes" id="UP000257143">
    <property type="component" value="Unassembled WGS sequence"/>
</dbReference>
<sequence length="79" mass="9049">MWWNLAPTLIAICSIIISIYVFKMTNNKRYFWSSLTLSGINLLGGCLLAIAINFKIGLILLTIPFILIFRGFYNYKKAN</sequence>
<dbReference type="EMBL" id="PIOC01000010">
    <property type="protein sequence ID" value="RDW20063.1"/>
    <property type="molecule type" value="Genomic_DNA"/>
</dbReference>
<keyword evidence="1" id="KW-0812">Transmembrane</keyword>
<evidence type="ECO:0000256" key="1">
    <source>
        <dbReference type="SAM" id="Phobius"/>
    </source>
</evidence>
<evidence type="ECO:0000313" key="3">
    <source>
        <dbReference type="Proteomes" id="UP000257143"/>
    </source>
</evidence>